<keyword evidence="2" id="KW-0808">Transferase</keyword>
<dbReference type="GO" id="GO:0033785">
    <property type="term" value="F:heptose 7-phosphate kinase activity"/>
    <property type="evidence" value="ECO:0007669"/>
    <property type="project" value="TreeGrafter"/>
</dbReference>
<dbReference type="SUPFAM" id="SSF53613">
    <property type="entry name" value="Ribokinase-like"/>
    <property type="match status" value="1"/>
</dbReference>
<dbReference type="InterPro" id="IPR029056">
    <property type="entry name" value="Ribokinase-like"/>
</dbReference>
<evidence type="ECO:0000259" key="1">
    <source>
        <dbReference type="Pfam" id="PF00294"/>
    </source>
</evidence>
<reference evidence="2 3" key="1">
    <citation type="submission" date="2020-08" db="EMBL/GenBank/DDBJ databases">
        <title>Genomic Encyclopedia of Type Strains, Phase IV (KMG-IV): sequencing the most valuable type-strain genomes for metagenomic binning, comparative biology and taxonomic classification.</title>
        <authorList>
            <person name="Goeker M."/>
        </authorList>
    </citation>
    <scope>NUCLEOTIDE SEQUENCE [LARGE SCALE GENOMIC DNA]</scope>
    <source>
        <strain evidence="2 3">DSM 103725</strain>
    </source>
</reference>
<evidence type="ECO:0000313" key="2">
    <source>
        <dbReference type="EMBL" id="MBB6428999.1"/>
    </source>
</evidence>
<dbReference type="EMBL" id="JACHGY010000001">
    <property type="protein sequence ID" value="MBB6428999.1"/>
    <property type="molecule type" value="Genomic_DNA"/>
</dbReference>
<name>A0A7X0LJQ4_9BACT</name>
<accession>A0A7X0LJQ4</accession>
<dbReference type="PANTHER" id="PTHR46969">
    <property type="entry name" value="BIFUNCTIONAL PROTEIN HLDE"/>
    <property type="match status" value="1"/>
</dbReference>
<evidence type="ECO:0000313" key="3">
    <source>
        <dbReference type="Proteomes" id="UP000541810"/>
    </source>
</evidence>
<dbReference type="Pfam" id="PF00294">
    <property type="entry name" value="PfkB"/>
    <property type="match status" value="1"/>
</dbReference>
<dbReference type="GO" id="GO:0033786">
    <property type="term" value="F:heptose-1-phosphate adenylyltransferase activity"/>
    <property type="evidence" value="ECO:0007669"/>
    <property type="project" value="TreeGrafter"/>
</dbReference>
<organism evidence="2 3">
    <name type="scientific">Algisphaera agarilytica</name>
    <dbReference type="NCBI Taxonomy" id="1385975"/>
    <lineage>
        <taxon>Bacteria</taxon>
        <taxon>Pseudomonadati</taxon>
        <taxon>Planctomycetota</taxon>
        <taxon>Phycisphaerae</taxon>
        <taxon>Phycisphaerales</taxon>
        <taxon>Phycisphaeraceae</taxon>
        <taxon>Algisphaera</taxon>
    </lineage>
</organism>
<gene>
    <name evidence="2" type="ORF">HNQ40_000805</name>
</gene>
<protein>
    <submittedName>
        <fullName evidence="2">Sugar/nucleoside kinase (Ribokinase family)</fullName>
    </submittedName>
</protein>
<dbReference type="RefSeq" id="WP_184676601.1">
    <property type="nucleotide sequence ID" value="NZ_JACHGY010000001.1"/>
</dbReference>
<keyword evidence="2" id="KW-0418">Kinase</keyword>
<dbReference type="InterPro" id="IPR011611">
    <property type="entry name" value="PfkB_dom"/>
</dbReference>
<dbReference type="Gene3D" id="3.40.1190.20">
    <property type="match status" value="1"/>
</dbReference>
<dbReference type="PANTHER" id="PTHR46969:SF1">
    <property type="entry name" value="BIFUNCTIONAL PROTEIN HLDE"/>
    <property type="match status" value="1"/>
</dbReference>
<proteinExistence type="predicted"/>
<feature type="domain" description="Carbohydrate kinase PfkB" evidence="1">
    <location>
        <begin position="194"/>
        <end position="316"/>
    </location>
</feature>
<dbReference type="Proteomes" id="UP000541810">
    <property type="component" value="Unassembled WGS sequence"/>
</dbReference>
<keyword evidence="3" id="KW-1185">Reference proteome</keyword>
<comment type="caution">
    <text evidence="2">The sequence shown here is derived from an EMBL/GenBank/DDBJ whole genome shotgun (WGS) entry which is preliminary data.</text>
</comment>
<sequence>MADAPRPPRLSDATRHDDATLLARAVPAVEGRRIAVVGDVILDCYRSDGGRSHCFPGGAGVIAGHLRRLGAQPVLVTQLANDGNARQLRRGLDDLGIEVHAVPTDAAQPVRTRRVQGHRITATPRQELIESPPPVTTGRIAGAITERRLDLDAVIFADFGHGTVTPELLDGVLPILRPSTPVLTGDVSGPRASLLAMRKFDLLTPTERELRRLSPSPSPLTPLDALGRRLVTELDLKHLLVTRDASGCVRYSSNGTKREQPSLASMYQTRVFDEVGAGDALLAAATLGLCSGLGIRSSVRLGQIAAAAAIAQIGNAAMGWERLHRVIAPQATSAASYPAQAASMPAA</sequence>
<dbReference type="AlphaFoldDB" id="A0A7X0LJQ4"/>
<dbReference type="GO" id="GO:0005829">
    <property type="term" value="C:cytosol"/>
    <property type="evidence" value="ECO:0007669"/>
    <property type="project" value="TreeGrafter"/>
</dbReference>